<dbReference type="InterPro" id="IPR050534">
    <property type="entry name" value="Coronavir_polyprotein_1ab"/>
</dbReference>
<evidence type="ECO:0000313" key="6">
    <source>
        <dbReference type="Proteomes" id="UP000196475"/>
    </source>
</evidence>
<dbReference type="GO" id="GO:0003677">
    <property type="term" value="F:DNA binding"/>
    <property type="evidence" value="ECO:0007669"/>
    <property type="project" value="UniProtKB-UniRule"/>
</dbReference>
<accession>A0A1Y3PH60</accession>
<dbReference type="GO" id="GO:0006310">
    <property type="term" value="P:DNA recombination"/>
    <property type="evidence" value="ECO:0007669"/>
    <property type="project" value="InterPro"/>
</dbReference>
<dbReference type="Gene3D" id="1.10.150.20">
    <property type="entry name" value="5' to 3' exonuclease, C-terminal subdomain"/>
    <property type="match status" value="1"/>
</dbReference>
<keyword evidence="1 3" id="KW-0547">Nucleotide-binding</keyword>
<dbReference type="Gene3D" id="1.10.10.2220">
    <property type="match status" value="1"/>
</dbReference>
<protein>
    <recommendedName>
        <fullName evidence="3">ATP-dependent RecD2 DNA helicase</fullName>
        <ecNumber evidence="3">5.6.2.3</ecNumber>
    </recommendedName>
    <alternativeName>
        <fullName evidence="3">DNA 5'-3' helicase subunit RecD2</fullName>
    </alternativeName>
</protein>
<dbReference type="InterPro" id="IPR003593">
    <property type="entry name" value="AAA+_ATPase"/>
</dbReference>
<dbReference type="InterPro" id="IPR027417">
    <property type="entry name" value="P-loop_NTPase"/>
</dbReference>
<dbReference type="Proteomes" id="UP000196475">
    <property type="component" value="Unassembled WGS sequence"/>
</dbReference>
<dbReference type="AlphaFoldDB" id="A0A1Y3PH60"/>
<evidence type="ECO:0000256" key="3">
    <source>
        <dbReference type="HAMAP-Rule" id="MF_01488"/>
    </source>
</evidence>
<keyword evidence="3" id="KW-0378">Hydrolase</keyword>
<dbReference type="CDD" id="cd17933">
    <property type="entry name" value="DEXSc_RecD-like"/>
    <property type="match status" value="1"/>
</dbReference>
<dbReference type="Pfam" id="PF14490">
    <property type="entry name" value="HHH_RecD2"/>
    <property type="match status" value="1"/>
</dbReference>
<comment type="similarity">
    <text evidence="3">Belongs to the RecD family. RecD2 subfamily.</text>
</comment>
<keyword evidence="2 3" id="KW-0067">ATP-binding</keyword>
<feature type="binding site" evidence="3">
    <location>
        <begin position="343"/>
        <end position="347"/>
    </location>
    <ligand>
        <name>ATP</name>
        <dbReference type="ChEBI" id="CHEBI:30616"/>
    </ligand>
</feature>
<dbReference type="Pfam" id="PF13538">
    <property type="entry name" value="UvrD_C_2"/>
    <property type="match status" value="1"/>
</dbReference>
<reference evidence="6" key="1">
    <citation type="submission" date="2016-06" db="EMBL/GenBank/DDBJ databases">
        <authorList>
            <person name="Nascimento L."/>
            <person name="Pereira R.V."/>
            <person name="Martins L.F."/>
            <person name="Quaggio R.B."/>
            <person name="Silva A.M."/>
            <person name="Setubal J.C."/>
        </authorList>
    </citation>
    <scope>NUCLEOTIDE SEQUENCE [LARGE SCALE GENOMIC DNA]</scope>
</reference>
<dbReference type="GO" id="GO:0005524">
    <property type="term" value="F:ATP binding"/>
    <property type="evidence" value="ECO:0007669"/>
    <property type="project" value="UniProtKB-UniRule"/>
</dbReference>
<proteinExistence type="inferred from homology"/>
<evidence type="ECO:0000256" key="1">
    <source>
        <dbReference type="ARBA" id="ARBA00022741"/>
    </source>
</evidence>
<dbReference type="GO" id="GO:0009338">
    <property type="term" value="C:exodeoxyribonuclease V complex"/>
    <property type="evidence" value="ECO:0007669"/>
    <property type="project" value="TreeGrafter"/>
</dbReference>
<dbReference type="GO" id="GO:0016887">
    <property type="term" value="F:ATP hydrolysis activity"/>
    <property type="evidence" value="ECO:0007669"/>
    <property type="project" value="RHEA"/>
</dbReference>
<keyword evidence="3" id="KW-0413">Isomerase</keyword>
<dbReference type="Gene3D" id="2.30.30.940">
    <property type="match status" value="1"/>
</dbReference>
<dbReference type="SMART" id="SM00382">
    <property type="entry name" value="AAA"/>
    <property type="match status" value="1"/>
</dbReference>
<dbReference type="NCBIfam" id="TIGR01448">
    <property type="entry name" value="recD_rel"/>
    <property type="match status" value="1"/>
</dbReference>
<name>A0A1Y3PH60_9BACI</name>
<comment type="catalytic activity">
    <reaction evidence="3">
        <text>ATP + H2O = ADP + phosphate + H(+)</text>
        <dbReference type="Rhea" id="RHEA:13065"/>
        <dbReference type="ChEBI" id="CHEBI:15377"/>
        <dbReference type="ChEBI" id="CHEBI:15378"/>
        <dbReference type="ChEBI" id="CHEBI:30616"/>
        <dbReference type="ChEBI" id="CHEBI:43474"/>
        <dbReference type="ChEBI" id="CHEBI:456216"/>
        <dbReference type="EC" id="5.6.2.3"/>
    </reaction>
</comment>
<dbReference type="HAMAP" id="MF_01488">
    <property type="entry name" value="RecD2"/>
    <property type="match status" value="1"/>
</dbReference>
<evidence type="ECO:0000259" key="4">
    <source>
        <dbReference type="SMART" id="SM00382"/>
    </source>
</evidence>
<comment type="function">
    <text evidence="3">DNA-dependent ATPase and ATP-dependent 5'-3' DNA helicase. Has no activity on blunt DNA or DNA with 3'-overhangs, requires at least 10 bases of 5'-ssDNA for helicase activity.</text>
</comment>
<dbReference type="PANTHER" id="PTHR43788:SF6">
    <property type="entry name" value="DNA HELICASE B"/>
    <property type="match status" value="1"/>
</dbReference>
<feature type="domain" description="AAA+ ATPase" evidence="4">
    <location>
        <begin position="332"/>
        <end position="469"/>
    </location>
</feature>
<evidence type="ECO:0000256" key="2">
    <source>
        <dbReference type="ARBA" id="ARBA00022840"/>
    </source>
</evidence>
<dbReference type="EMBL" id="LZRT01000087">
    <property type="protein sequence ID" value="OUM86680.1"/>
    <property type="molecule type" value="Genomic_DNA"/>
</dbReference>
<dbReference type="InterPro" id="IPR010994">
    <property type="entry name" value="RuvA_2-like"/>
</dbReference>
<evidence type="ECO:0000313" key="5">
    <source>
        <dbReference type="EMBL" id="OUM86680.1"/>
    </source>
</evidence>
<dbReference type="InterPro" id="IPR027785">
    <property type="entry name" value="UvrD-like_helicase_C"/>
</dbReference>
<dbReference type="SUPFAM" id="SSF52540">
    <property type="entry name" value="P-loop containing nucleoside triphosphate hydrolases"/>
    <property type="match status" value="2"/>
</dbReference>
<dbReference type="EC" id="5.6.2.3" evidence="3"/>
<sequence length="753" mass="84730">MTTQTGKIVQFLHRTDDFAIAIMDTGEKRIKILGSLYGVDKGEVVTVRGEWRTHPKYGRQFAVDRWERPVPQTKDQIVSYLSSRYVKGCGRKRAELIVQHLGDRALERIMNEGAACLIGIKGIGTKHAEQIAESVRSSFELQKVMMALLPYGLSPNMVAKLHKRYGSQSVEVVHRNPYKLTELDLVGFITADEIAAKIGINPSSPYRIDAAIQYVLTETCYNSGHCYVPVDELIRNVTSVLGRKGVVSEDMVRHGLEELAAHDRVVWEGDAVYPKHLYVYETKLAQKLAYMAGRSGEAVSSAVIENEIRRYQAEHRMILAEGQRDAIREMFRRQLLILTGGPGTGKTTTVRAMIELYRRQHPGARIGLAAPTGRASRRLAEVTGLSAETIHMLLGFRPGEEPEYGEHLPLPYDLLIVDEWSMSDIQLAYYLFRAVSLRTKVILVGDADQLPSVGPGNVLRDQIDAGIPHVRLTEIFRQAQESQIVTNAHRINQGKPIVVDPAKDDFYFIEQEDPQKIAQLIERSFLRFLEKGYGLQDILVLSPMKKGPIGTHELNKRLQAVLNPPSAEKSEWTAGERTYRQGDKIIQVKNDYEKGIMNGDMGTVLKVGFARDEDGEETDERILVCDFGGRRIVYTQDELKNVQLAYAVTVHKAQGSQAPAVIMPVSTSHYVMLARNLVYTGITRAERICVMIGTKKALAIAIRNNRVAQRNTRLKERIVALMKAGDDASNRIRRRNWRHNWGVLRGNIDLFTI</sequence>
<dbReference type="GO" id="GO:0017116">
    <property type="term" value="F:single-stranded DNA helicase activity"/>
    <property type="evidence" value="ECO:0007669"/>
    <property type="project" value="TreeGrafter"/>
</dbReference>
<dbReference type="Pfam" id="PF18335">
    <property type="entry name" value="SH3_13"/>
    <property type="match status" value="1"/>
</dbReference>
<keyword evidence="3" id="KW-0347">Helicase</keyword>
<dbReference type="InterPro" id="IPR055446">
    <property type="entry name" value="RecD2_N_OB"/>
</dbReference>
<comment type="caution">
    <text evidence="5">The sequence shown here is derived from an EMBL/GenBank/DDBJ whole genome shotgun (WGS) entry which is preliminary data.</text>
</comment>
<gene>
    <name evidence="3" type="primary">recD2</name>
    <name evidence="5" type="ORF">BAA01_11795</name>
</gene>
<dbReference type="InterPro" id="IPR041451">
    <property type="entry name" value="RecD2_SH13"/>
</dbReference>
<dbReference type="Pfam" id="PF23139">
    <property type="entry name" value="OB_YrrC"/>
    <property type="match status" value="1"/>
</dbReference>
<keyword evidence="3" id="KW-0238">DNA-binding</keyword>
<dbReference type="PANTHER" id="PTHR43788">
    <property type="entry name" value="DNA2/NAM7 HELICASE FAMILY MEMBER"/>
    <property type="match status" value="1"/>
</dbReference>
<dbReference type="InterPro" id="IPR006345">
    <property type="entry name" value="RecD2"/>
</dbReference>
<dbReference type="InterPro" id="IPR029493">
    <property type="entry name" value="RecD2-like_HHH"/>
</dbReference>
<dbReference type="SUPFAM" id="SSF47781">
    <property type="entry name" value="RuvA domain 2-like"/>
    <property type="match status" value="1"/>
</dbReference>
<dbReference type="Pfam" id="PF13245">
    <property type="entry name" value="AAA_19"/>
    <property type="match status" value="1"/>
</dbReference>
<organism evidence="5 6">
    <name type="scientific">Bacillus thermozeamaize</name>
    <dbReference type="NCBI Taxonomy" id="230954"/>
    <lineage>
        <taxon>Bacteria</taxon>
        <taxon>Bacillati</taxon>
        <taxon>Bacillota</taxon>
        <taxon>Bacilli</taxon>
        <taxon>Bacillales</taxon>
        <taxon>Bacillaceae</taxon>
        <taxon>Bacillus</taxon>
    </lineage>
</organism>
<dbReference type="GO" id="GO:0043139">
    <property type="term" value="F:5'-3' DNA helicase activity"/>
    <property type="evidence" value="ECO:0007669"/>
    <property type="project" value="UniProtKB-UniRule"/>
</dbReference>
<dbReference type="CDD" id="cd18809">
    <property type="entry name" value="SF1_C_RecD"/>
    <property type="match status" value="1"/>
</dbReference>
<dbReference type="Gene3D" id="3.40.50.300">
    <property type="entry name" value="P-loop containing nucleotide triphosphate hydrolases"/>
    <property type="match status" value="2"/>
</dbReference>